<accession>A0A559KAQ0</accession>
<reference evidence="2 3" key="1">
    <citation type="submission" date="2019-07" db="EMBL/GenBank/DDBJ databases">
        <authorList>
            <person name="Kim J."/>
        </authorList>
    </citation>
    <scope>NUCLEOTIDE SEQUENCE [LARGE SCALE GENOMIC DNA]</scope>
    <source>
        <strain evidence="2 3">JC52</strain>
    </source>
</reference>
<dbReference type="Gene3D" id="3.20.20.80">
    <property type="entry name" value="Glycosidases"/>
    <property type="match status" value="1"/>
</dbReference>
<dbReference type="OrthoDB" id="9780891at2"/>
<dbReference type="SUPFAM" id="SSF51445">
    <property type="entry name" value="(Trans)glycosidases"/>
    <property type="match status" value="1"/>
</dbReference>
<sequence>MAISSNSTEKWWKNFPWREIQTNLREIDMLDIDAEQFVRDLKEFKANVVMINTAGIIASYPTKLPYHFQSPYLTGDSLADIIAACHREGIKVIARTDFSKVRRPIYEMHPEWAYVSPKGEIVDYNGDVHVCLNGDYQQHYAPEIIKEAITELDFDGIFFNMGGYQVKDYSYRYYGICHCDSCKTKFAAMFDSQLPKEENPNDPVFKKYMVFKERTLKEYAQKMHQVILGVRPDICIANNFELKEGMIRQESNTALDRPLPHWQYSASDNTKWAVSSYPNMVSSNTTVDFIDYHHRHGAISPQQQKLRLCQALANGGGLDYYLIGRLDNHEDQSGYEGIKEMFHYHAEHGQEYMNITSQATIALLNGPNGNQAEFRGWFRFLTENHFQFDTLMVQNALNLPWDKYKAIIVPDYQPLSDELTQRLDAFAQAGGTLISVCRSGFQNEVYQKRETLPFQSMGLERVNTIREDNRSSYFKVDHEDQFPRFPVTKLIYLDNHYVFADYSSKAETYFKLIPPHMYGPPERCYYTQVTEHPGFTVHPYGKGQGIYIPWKPGELFHRQGYTNTSEFVADLLEHVAGLTRIQGNLPPMVEATLFEQQGRGATLLHLVNGTGHFGVTFYAPVTLSDLEVQVPLSSAPRSVQSLYTGRRCAYSFSDGLLTVKLDKLGMFDAIKISR</sequence>
<evidence type="ECO:0000313" key="2">
    <source>
        <dbReference type="EMBL" id="TVY09207.1"/>
    </source>
</evidence>
<dbReference type="Proteomes" id="UP000317036">
    <property type="component" value="Unassembled WGS sequence"/>
</dbReference>
<dbReference type="InterPro" id="IPR013738">
    <property type="entry name" value="Beta_galactosidase_Trimer"/>
</dbReference>
<dbReference type="SUPFAM" id="SSF52317">
    <property type="entry name" value="Class I glutamine amidotransferase-like"/>
    <property type="match status" value="1"/>
</dbReference>
<evidence type="ECO:0000259" key="1">
    <source>
        <dbReference type="Pfam" id="PF08532"/>
    </source>
</evidence>
<proteinExistence type="predicted"/>
<keyword evidence="3" id="KW-1185">Reference proteome</keyword>
<comment type="caution">
    <text evidence="2">The sequence shown here is derived from an EMBL/GenBank/DDBJ whole genome shotgun (WGS) entry which is preliminary data.</text>
</comment>
<evidence type="ECO:0000313" key="3">
    <source>
        <dbReference type="Proteomes" id="UP000317036"/>
    </source>
</evidence>
<dbReference type="GO" id="GO:0004565">
    <property type="term" value="F:beta-galactosidase activity"/>
    <property type="evidence" value="ECO:0007669"/>
    <property type="project" value="InterPro"/>
</dbReference>
<organism evidence="2 3">
    <name type="scientific">Paenibacillus cremeus</name>
    <dbReference type="NCBI Taxonomy" id="2163881"/>
    <lineage>
        <taxon>Bacteria</taxon>
        <taxon>Bacillati</taxon>
        <taxon>Bacillota</taxon>
        <taxon>Bacilli</taxon>
        <taxon>Bacillales</taxon>
        <taxon>Paenibacillaceae</taxon>
        <taxon>Paenibacillus</taxon>
    </lineage>
</organism>
<dbReference type="AlphaFoldDB" id="A0A559KAQ0"/>
<gene>
    <name evidence="2" type="ORF">FPZ49_14805</name>
</gene>
<dbReference type="InterPro" id="IPR029062">
    <property type="entry name" value="Class_I_gatase-like"/>
</dbReference>
<dbReference type="EMBL" id="VNJI01000016">
    <property type="protein sequence ID" value="TVY09207.1"/>
    <property type="molecule type" value="Genomic_DNA"/>
</dbReference>
<dbReference type="GO" id="GO:0005975">
    <property type="term" value="P:carbohydrate metabolic process"/>
    <property type="evidence" value="ECO:0007669"/>
    <property type="project" value="InterPro"/>
</dbReference>
<dbReference type="Gene3D" id="3.40.50.880">
    <property type="match status" value="1"/>
</dbReference>
<name>A0A559KAQ0_9BACL</name>
<dbReference type="InterPro" id="IPR028212">
    <property type="entry name" value="GHL6"/>
</dbReference>
<dbReference type="InterPro" id="IPR017853">
    <property type="entry name" value="GH"/>
</dbReference>
<dbReference type="RefSeq" id="WP_144847943.1">
    <property type="nucleotide sequence ID" value="NZ_VNJI01000016.1"/>
</dbReference>
<dbReference type="CDD" id="cd03143">
    <property type="entry name" value="A4_beta-galactosidase_middle_domain"/>
    <property type="match status" value="1"/>
</dbReference>
<feature type="domain" description="Beta-galactosidase trimerisation" evidence="1">
    <location>
        <begin position="371"/>
        <end position="558"/>
    </location>
</feature>
<dbReference type="Pfam" id="PF08532">
    <property type="entry name" value="Glyco_hydro_42M"/>
    <property type="match status" value="1"/>
</dbReference>
<dbReference type="Pfam" id="PF14871">
    <property type="entry name" value="GHL6"/>
    <property type="match status" value="1"/>
</dbReference>
<protein>
    <recommendedName>
        <fullName evidence="1">Beta-galactosidase trimerisation domain-containing protein</fullName>
    </recommendedName>
</protein>